<keyword evidence="5" id="KW-0804">Transcription</keyword>
<dbReference type="SUPFAM" id="SSF46785">
    <property type="entry name" value="Winged helix' DNA-binding domain"/>
    <property type="match status" value="1"/>
</dbReference>
<protein>
    <submittedName>
        <fullName evidence="7">GntR family transcriptional regulator</fullName>
    </submittedName>
</protein>
<dbReference type="InterPro" id="IPR015424">
    <property type="entry name" value="PyrdxlP-dep_Trfase"/>
</dbReference>
<name>A0A4R2CVP9_SHIGR</name>
<sequence length="460" mass="49646">MTKWHPDPGQLRRPVYISLADQFTAAIKSGRLAENDKLPPHRDLAYDLKISIQTVSKAYDMLARRGLVSGEVGRGTYVKAGGSVPQSPYIAERLANEIDLSIVTPVCTPFHLERMKDALHRLGDGLPPAAALSFRPNTTFPRHNEAAAAWLSMLGVETAPRNLLVTNGASSAFTIALLSAAGPGAILAAEEVCYHVIRPLADYLGIRVRPIVADADGMVPEALEEACRREEVRVVALQPNLANPTASLMSEGRRRAIAETARRHDVTIIENDVFGPLLSRRPRPIAALAPERTVYITSFSKVALPGLRIGYVAAPDHLAATIANRHLMANWMATPVMAEIATLWLSDGTMQALVDWQRNALDQRHRIVSAVLHGTAYRAHPEGLHLWLPLPPEHDEPAFVSQARVRGVAVAPSTPFSLSGAPAGAVRVSLGATEADELRAGLDILASLLRAAPDRSVLAP</sequence>
<evidence type="ECO:0000259" key="6">
    <source>
        <dbReference type="PROSITE" id="PS50949"/>
    </source>
</evidence>
<dbReference type="PROSITE" id="PS50949">
    <property type="entry name" value="HTH_GNTR"/>
    <property type="match status" value="1"/>
</dbReference>
<dbReference type="CDD" id="cd00609">
    <property type="entry name" value="AAT_like"/>
    <property type="match status" value="1"/>
</dbReference>
<dbReference type="InterPro" id="IPR036388">
    <property type="entry name" value="WH-like_DNA-bd_sf"/>
</dbReference>
<evidence type="ECO:0000256" key="1">
    <source>
        <dbReference type="ARBA" id="ARBA00005384"/>
    </source>
</evidence>
<reference evidence="7 8" key="1">
    <citation type="submission" date="2019-03" db="EMBL/GenBank/DDBJ databases">
        <title>Genomic Encyclopedia of Type Strains, Phase IV (KMG-IV): sequencing the most valuable type-strain genomes for metagenomic binning, comparative biology and taxonomic classification.</title>
        <authorList>
            <person name="Goeker M."/>
        </authorList>
    </citation>
    <scope>NUCLEOTIDE SEQUENCE [LARGE SCALE GENOMIC DNA]</scope>
    <source>
        <strain evidence="7 8">DSM 18401</strain>
    </source>
</reference>
<evidence type="ECO:0000256" key="5">
    <source>
        <dbReference type="ARBA" id="ARBA00023163"/>
    </source>
</evidence>
<proteinExistence type="inferred from homology"/>
<dbReference type="RefSeq" id="WP_133034986.1">
    <property type="nucleotide sequence ID" value="NZ_BAABEI010000007.1"/>
</dbReference>
<dbReference type="InterPro" id="IPR036390">
    <property type="entry name" value="WH_DNA-bd_sf"/>
</dbReference>
<keyword evidence="2" id="KW-0663">Pyridoxal phosphate</keyword>
<dbReference type="SMART" id="SM00345">
    <property type="entry name" value="HTH_GNTR"/>
    <property type="match status" value="1"/>
</dbReference>
<dbReference type="InterPro" id="IPR015422">
    <property type="entry name" value="PyrdxlP-dep_Trfase_small"/>
</dbReference>
<dbReference type="Gene3D" id="1.10.10.10">
    <property type="entry name" value="Winged helix-like DNA-binding domain superfamily/Winged helix DNA-binding domain"/>
    <property type="match status" value="1"/>
</dbReference>
<dbReference type="Gene3D" id="3.90.1150.10">
    <property type="entry name" value="Aspartate Aminotransferase, domain 1"/>
    <property type="match status" value="1"/>
</dbReference>
<dbReference type="GO" id="GO:0030170">
    <property type="term" value="F:pyridoxal phosphate binding"/>
    <property type="evidence" value="ECO:0007669"/>
    <property type="project" value="InterPro"/>
</dbReference>
<dbReference type="AlphaFoldDB" id="A0A4R2CVP9"/>
<dbReference type="CDD" id="cd07377">
    <property type="entry name" value="WHTH_GntR"/>
    <property type="match status" value="1"/>
</dbReference>
<comment type="caution">
    <text evidence="7">The sequence shown here is derived from an EMBL/GenBank/DDBJ whole genome shotgun (WGS) entry which is preliminary data.</text>
</comment>
<dbReference type="InterPro" id="IPR051446">
    <property type="entry name" value="HTH_trans_reg/aminotransferase"/>
</dbReference>
<gene>
    <name evidence="7" type="ORF">EV665_11035</name>
</gene>
<evidence type="ECO:0000313" key="8">
    <source>
        <dbReference type="Proteomes" id="UP000295351"/>
    </source>
</evidence>
<evidence type="ECO:0000256" key="3">
    <source>
        <dbReference type="ARBA" id="ARBA00023015"/>
    </source>
</evidence>
<keyword evidence="4" id="KW-0238">DNA-binding</keyword>
<comment type="similarity">
    <text evidence="1">In the C-terminal section; belongs to the class-I pyridoxal-phosphate-dependent aminotransferase family.</text>
</comment>
<dbReference type="GO" id="GO:0003700">
    <property type="term" value="F:DNA-binding transcription factor activity"/>
    <property type="evidence" value="ECO:0007669"/>
    <property type="project" value="InterPro"/>
</dbReference>
<accession>A0A4R2CVP9</accession>
<feature type="domain" description="HTH gntR-type" evidence="6">
    <location>
        <begin position="13"/>
        <end position="81"/>
    </location>
</feature>
<dbReference type="InterPro" id="IPR000524">
    <property type="entry name" value="Tscrpt_reg_HTH_GntR"/>
</dbReference>
<dbReference type="Proteomes" id="UP000295351">
    <property type="component" value="Unassembled WGS sequence"/>
</dbReference>
<dbReference type="PANTHER" id="PTHR46577:SF1">
    <property type="entry name" value="HTH-TYPE TRANSCRIPTIONAL REGULATORY PROTEIN GABR"/>
    <property type="match status" value="1"/>
</dbReference>
<dbReference type="EMBL" id="SLVX01000010">
    <property type="protein sequence ID" value="TCN43439.1"/>
    <property type="molecule type" value="Genomic_DNA"/>
</dbReference>
<evidence type="ECO:0000256" key="2">
    <source>
        <dbReference type="ARBA" id="ARBA00022898"/>
    </source>
</evidence>
<dbReference type="InterPro" id="IPR004839">
    <property type="entry name" value="Aminotransferase_I/II_large"/>
</dbReference>
<dbReference type="SUPFAM" id="SSF53383">
    <property type="entry name" value="PLP-dependent transferases"/>
    <property type="match status" value="1"/>
</dbReference>
<dbReference type="GO" id="GO:0003677">
    <property type="term" value="F:DNA binding"/>
    <property type="evidence" value="ECO:0007669"/>
    <property type="project" value="UniProtKB-KW"/>
</dbReference>
<evidence type="ECO:0000256" key="4">
    <source>
        <dbReference type="ARBA" id="ARBA00023125"/>
    </source>
</evidence>
<keyword evidence="3" id="KW-0805">Transcription regulation</keyword>
<keyword evidence="8" id="KW-1185">Reference proteome</keyword>
<dbReference type="InterPro" id="IPR015421">
    <property type="entry name" value="PyrdxlP-dep_Trfase_major"/>
</dbReference>
<dbReference type="PANTHER" id="PTHR46577">
    <property type="entry name" value="HTH-TYPE TRANSCRIPTIONAL REGULATORY PROTEIN GABR"/>
    <property type="match status" value="1"/>
</dbReference>
<dbReference type="Pfam" id="PF00155">
    <property type="entry name" value="Aminotran_1_2"/>
    <property type="match status" value="1"/>
</dbReference>
<organism evidence="7 8">
    <name type="scientific">Shinella granuli</name>
    <dbReference type="NCBI Taxonomy" id="323621"/>
    <lineage>
        <taxon>Bacteria</taxon>
        <taxon>Pseudomonadati</taxon>
        <taxon>Pseudomonadota</taxon>
        <taxon>Alphaproteobacteria</taxon>
        <taxon>Hyphomicrobiales</taxon>
        <taxon>Rhizobiaceae</taxon>
        <taxon>Shinella</taxon>
    </lineage>
</organism>
<dbReference type="Pfam" id="PF00392">
    <property type="entry name" value="GntR"/>
    <property type="match status" value="1"/>
</dbReference>
<dbReference type="Gene3D" id="3.40.640.10">
    <property type="entry name" value="Type I PLP-dependent aspartate aminotransferase-like (Major domain)"/>
    <property type="match status" value="1"/>
</dbReference>
<evidence type="ECO:0000313" key="7">
    <source>
        <dbReference type="EMBL" id="TCN43439.1"/>
    </source>
</evidence>